<proteinExistence type="predicted"/>
<feature type="region of interest" description="Disordered" evidence="1">
    <location>
        <begin position="1"/>
        <end position="48"/>
    </location>
</feature>
<reference evidence="3 4" key="1">
    <citation type="journal article" date="2013" name="BMC Genomics">
        <title>The miniature genome of a carnivorous plant Genlisea aurea contains a low number of genes and short non-coding sequences.</title>
        <authorList>
            <person name="Leushkin E.V."/>
            <person name="Sutormin R.A."/>
            <person name="Nabieva E.R."/>
            <person name="Penin A.A."/>
            <person name="Kondrashov A.S."/>
            <person name="Logacheva M.D."/>
        </authorList>
    </citation>
    <scope>NUCLEOTIDE SEQUENCE [LARGE SCALE GENOMIC DNA]</scope>
</reference>
<dbReference type="PANTHER" id="PTHR33177:SF74">
    <property type="entry name" value="PROTEIN GL2-INTERACTING REPRESSOR 1"/>
    <property type="match status" value="1"/>
</dbReference>
<dbReference type="Proteomes" id="UP000015453">
    <property type="component" value="Unassembled WGS sequence"/>
</dbReference>
<feature type="compositionally biased region" description="Acidic residues" evidence="1">
    <location>
        <begin position="17"/>
        <end position="29"/>
    </location>
</feature>
<comment type="caution">
    <text evidence="3">The sequence shown here is derived from an EMBL/GenBank/DDBJ whole genome shotgun (WGS) entry which is preliminary data.</text>
</comment>
<feature type="non-terminal residue" evidence="3">
    <location>
        <position position="1"/>
    </location>
</feature>
<feature type="compositionally biased region" description="Polar residues" evidence="1">
    <location>
        <begin position="32"/>
        <end position="48"/>
    </location>
</feature>
<keyword evidence="4" id="KW-1185">Reference proteome</keyword>
<feature type="domain" description="GIR1-like zinc ribbon" evidence="2">
    <location>
        <begin position="56"/>
        <end position="89"/>
    </location>
</feature>
<dbReference type="EMBL" id="AUSU01000966">
    <property type="protein sequence ID" value="EPS72111.1"/>
    <property type="molecule type" value="Genomic_DNA"/>
</dbReference>
<dbReference type="OrthoDB" id="1930194at2759"/>
<evidence type="ECO:0000313" key="3">
    <source>
        <dbReference type="EMBL" id="EPS72111.1"/>
    </source>
</evidence>
<dbReference type="Pfam" id="PF24747">
    <property type="entry name" value="Zn-ribbon_GIR1"/>
    <property type="match status" value="1"/>
</dbReference>
<dbReference type="InterPro" id="IPR055281">
    <property type="entry name" value="GIR1-2/SIED1"/>
</dbReference>
<dbReference type="AlphaFoldDB" id="S8D3X2"/>
<sequence>PTLDLKLNLSPTRSAAEEEEEEEEDEEEEKSPTVSPASTLTSCLSEEYSSPETAPSMILAGCPRCLMYVMLSEKDRKCPKCKTAGLLDVVS</sequence>
<evidence type="ECO:0000313" key="4">
    <source>
        <dbReference type="Proteomes" id="UP000015453"/>
    </source>
</evidence>
<evidence type="ECO:0000259" key="2">
    <source>
        <dbReference type="Pfam" id="PF24747"/>
    </source>
</evidence>
<organism evidence="3 4">
    <name type="scientific">Genlisea aurea</name>
    <dbReference type="NCBI Taxonomy" id="192259"/>
    <lineage>
        <taxon>Eukaryota</taxon>
        <taxon>Viridiplantae</taxon>
        <taxon>Streptophyta</taxon>
        <taxon>Embryophyta</taxon>
        <taxon>Tracheophyta</taxon>
        <taxon>Spermatophyta</taxon>
        <taxon>Magnoliopsida</taxon>
        <taxon>eudicotyledons</taxon>
        <taxon>Gunneridae</taxon>
        <taxon>Pentapetalae</taxon>
        <taxon>asterids</taxon>
        <taxon>lamiids</taxon>
        <taxon>Lamiales</taxon>
        <taxon>Lentibulariaceae</taxon>
        <taxon>Genlisea</taxon>
    </lineage>
</organism>
<accession>S8D3X2</accession>
<evidence type="ECO:0000256" key="1">
    <source>
        <dbReference type="SAM" id="MobiDB-lite"/>
    </source>
</evidence>
<protein>
    <recommendedName>
        <fullName evidence="2">GIR1-like zinc ribbon domain-containing protein</fullName>
    </recommendedName>
</protein>
<dbReference type="InterPro" id="IPR056440">
    <property type="entry name" value="Zn-ribbon_GIR1"/>
</dbReference>
<gene>
    <name evidence="3" type="ORF">M569_02650</name>
</gene>
<feature type="non-terminal residue" evidence="3">
    <location>
        <position position="91"/>
    </location>
</feature>
<name>S8D3X2_9LAMI</name>
<dbReference type="PANTHER" id="PTHR33177">
    <property type="entry name" value="PUTATIVE-RELATED"/>
    <property type="match status" value="1"/>
</dbReference>